<dbReference type="InterPro" id="IPR050596">
    <property type="entry name" value="AspAT/PAT-like"/>
</dbReference>
<dbReference type="PROSITE" id="PS00105">
    <property type="entry name" value="AA_TRANSFER_CLASS_1"/>
    <property type="match status" value="1"/>
</dbReference>
<dbReference type="AlphaFoldDB" id="A0A398BJH1"/>
<sequence>MDHILNPLVKSVEISGIRKFYNMVADIEGTISLTIGQPDFPTPLHIKEAAKQAIDENYTVYTHNAGYLELREAAREYVKKKYALSYRAEDEIIVTTGASEAIDIAFRTILLPGTEVILPGPVYPGYEPIIKMCGAVPVYADTTQNNFRMTADVIEPYITEATRCIVLPYPSNPTGVTLTSAELEAIADLLRGKDIMILADEIYSELVYDQEHVSIASFLREQTIVLNGLSKSHSMTGWRIGFLFAPANICQHILKVHQYNVTCASSISQRAALAALTTGFNDALPMKEEYAKRRDYVYNRLQAMQLDVVKPNGAFYFFVKLPKGYTSSLDFCLKLVQQTKVAVVPGEAFSSLGDDYFRISYAYSMETLKEALDRIEDFLR</sequence>
<dbReference type="RefSeq" id="WP_119116123.1">
    <property type="nucleotide sequence ID" value="NZ_QWVS01000011.1"/>
</dbReference>
<gene>
    <name evidence="8" type="ORF">D1953_05320</name>
</gene>
<dbReference type="PANTHER" id="PTHR46383">
    <property type="entry name" value="ASPARTATE AMINOTRANSFERASE"/>
    <property type="match status" value="1"/>
</dbReference>
<evidence type="ECO:0000256" key="4">
    <source>
        <dbReference type="ARBA" id="ARBA00022679"/>
    </source>
</evidence>
<evidence type="ECO:0000259" key="7">
    <source>
        <dbReference type="Pfam" id="PF00155"/>
    </source>
</evidence>
<accession>A0A398BJH1</accession>
<dbReference type="NCBIfam" id="NF005817">
    <property type="entry name" value="PRK07683.1"/>
    <property type="match status" value="1"/>
</dbReference>
<dbReference type="InterPro" id="IPR015422">
    <property type="entry name" value="PyrdxlP-dep_Trfase_small"/>
</dbReference>
<dbReference type="Gene3D" id="3.40.640.10">
    <property type="entry name" value="Type I PLP-dependent aspartate aminotransferase-like (Major domain)"/>
    <property type="match status" value="1"/>
</dbReference>
<dbReference type="Gene3D" id="3.90.1150.10">
    <property type="entry name" value="Aspartate Aminotransferase, domain 1"/>
    <property type="match status" value="1"/>
</dbReference>
<name>A0A398BJH1_9BACI</name>
<dbReference type="GO" id="GO:0006520">
    <property type="term" value="P:amino acid metabolic process"/>
    <property type="evidence" value="ECO:0007669"/>
    <property type="project" value="InterPro"/>
</dbReference>
<dbReference type="Proteomes" id="UP000266016">
    <property type="component" value="Unassembled WGS sequence"/>
</dbReference>
<keyword evidence="5" id="KW-0663">Pyridoxal phosphate</keyword>
<dbReference type="SUPFAM" id="SSF53383">
    <property type="entry name" value="PLP-dependent transferases"/>
    <property type="match status" value="1"/>
</dbReference>
<dbReference type="GO" id="GO:0030170">
    <property type="term" value="F:pyridoxal phosphate binding"/>
    <property type="evidence" value="ECO:0007669"/>
    <property type="project" value="InterPro"/>
</dbReference>
<dbReference type="CDD" id="cd00609">
    <property type="entry name" value="AAT_like"/>
    <property type="match status" value="1"/>
</dbReference>
<evidence type="ECO:0000256" key="2">
    <source>
        <dbReference type="ARBA" id="ARBA00007441"/>
    </source>
</evidence>
<dbReference type="Pfam" id="PF00155">
    <property type="entry name" value="Aminotran_1_2"/>
    <property type="match status" value="1"/>
</dbReference>
<reference evidence="8 9" key="1">
    <citation type="submission" date="2018-08" db="EMBL/GenBank/DDBJ databases">
        <title>Bacillus jemisoniae sp. nov., Bacillus chryseoplanitiae sp. nov., Bacillus resnikiae sp. nov., and Bacillus frankliniae sp. nov., isolated from Viking spacecraft and associated surfaces.</title>
        <authorList>
            <person name="Seuylemezian A."/>
            <person name="Vaishampayan P."/>
        </authorList>
    </citation>
    <scope>NUCLEOTIDE SEQUENCE [LARGE SCALE GENOMIC DNA]</scope>
    <source>
        <strain evidence="8 9">MA001</strain>
    </source>
</reference>
<evidence type="ECO:0000256" key="3">
    <source>
        <dbReference type="ARBA" id="ARBA00022576"/>
    </source>
</evidence>
<dbReference type="InterPro" id="IPR015421">
    <property type="entry name" value="PyrdxlP-dep_Trfase_major"/>
</dbReference>
<dbReference type="InterPro" id="IPR004838">
    <property type="entry name" value="NHTrfase_class1_PyrdxlP-BS"/>
</dbReference>
<evidence type="ECO:0000256" key="5">
    <source>
        <dbReference type="ARBA" id="ARBA00022898"/>
    </source>
</evidence>
<organism evidence="8 9">
    <name type="scientific">Peribacillus asahii</name>
    <dbReference type="NCBI Taxonomy" id="228899"/>
    <lineage>
        <taxon>Bacteria</taxon>
        <taxon>Bacillati</taxon>
        <taxon>Bacillota</taxon>
        <taxon>Bacilli</taxon>
        <taxon>Bacillales</taxon>
        <taxon>Bacillaceae</taxon>
        <taxon>Peribacillus</taxon>
    </lineage>
</organism>
<dbReference type="EC" id="2.6.1.-" evidence="6"/>
<evidence type="ECO:0000256" key="6">
    <source>
        <dbReference type="RuleBase" id="RU000481"/>
    </source>
</evidence>
<keyword evidence="4 6" id="KW-0808">Transferase</keyword>
<evidence type="ECO:0000256" key="1">
    <source>
        <dbReference type="ARBA" id="ARBA00001933"/>
    </source>
</evidence>
<dbReference type="PANTHER" id="PTHR46383:SF4">
    <property type="entry name" value="AMINOTRANSFERASE"/>
    <property type="match status" value="1"/>
</dbReference>
<protein>
    <recommendedName>
        <fullName evidence="6">Aminotransferase</fullName>
        <ecNumber evidence="6">2.6.1.-</ecNumber>
    </recommendedName>
</protein>
<dbReference type="EMBL" id="QWVS01000011">
    <property type="protein sequence ID" value="RID87606.1"/>
    <property type="molecule type" value="Genomic_DNA"/>
</dbReference>
<keyword evidence="3 6" id="KW-0032">Aminotransferase</keyword>
<dbReference type="FunFam" id="3.40.640.10:FF:000033">
    <property type="entry name" value="Aspartate aminotransferase"/>
    <property type="match status" value="1"/>
</dbReference>
<comment type="caution">
    <text evidence="8">The sequence shown here is derived from an EMBL/GenBank/DDBJ whole genome shotgun (WGS) entry which is preliminary data.</text>
</comment>
<dbReference type="InterPro" id="IPR015424">
    <property type="entry name" value="PyrdxlP-dep_Trfase"/>
</dbReference>
<evidence type="ECO:0000313" key="8">
    <source>
        <dbReference type="EMBL" id="RID87606.1"/>
    </source>
</evidence>
<comment type="cofactor">
    <cofactor evidence="1 6">
        <name>pyridoxal 5'-phosphate</name>
        <dbReference type="ChEBI" id="CHEBI:597326"/>
    </cofactor>
</comment>
<evidence type="ECO:0000313" key="9">
    <source>
        <dbReference type="Proteomes" id="UP000266016"/>
    </source>
</evidence>
<dbReference type="GO" id="GO:0008483">
    <property type="term" value="F:transaminase activity"/>
    <property type="evidence" value="ECO:0007669"/>
    <property type="project" value="UniProtKB-KW"/>
</dbReference>
<dbReference type="InterPro" id="IPR004839">
    <property type="entry name" value="Aminotransferase_I/II_large"/>
</dbReference>
<feature type="domain" description="Aminotransferase class I/classII large" evidence="7">
    <location>
        <begin position="31"/>
        <end position="375"/>
    </location>
</feature>
<proteinExistence type="inferred from homology"/>
<keyword evidence="9" id="KW-1185">Reference proteome</keyword>
<comment type="similarity">
    <text evidence="2 6">Belongs to the class-I pyridoxal-phosphate-dependent aminotransferase family.</text>
</comment>